<dbReference type="Gene3D" id="3.40.50.300">
    <property type="entry name" value="P-loop containing nucleotide triphosphate hydrolases"/>
    <property type="match status" value="1"/>
</dbReference>
<evidence type="ECO:0000313" key="6">
    <source>
        <dbReference type="EMBL" id="WAJ24549.1"/>
    </source>
</evidence>
<keyword evidence="7" id="KW-1185">Reference proteome</keyword>
<dbReference type="Pfam" id="PF14524">
    <property type="entry name" value="Wzt_C"/>
    <property type="match status" value="1"/>
</dbReference>
<dbReference type="RefSeq" id="WP_268115621.1">
    <property type="nucleotide sequence ID" value="NZ_CP113524.1"/>
</dbReference>
<dbReference type="InterPro" id="IPR029439">
    <property type="entry name" value="Wzt_C"/>
</dbReference>
<organism evidence="6 7">
    <name type="scientific">Lacrimispora xylanolytica</name>
    <dbReference type="NCBI Taxonomy" id="29375"/>
    <lineage>
        <taxon>Bacteria</taxon>
        <taxon>Bacillati</taxon>
        <taxon>Bacillota</taxon>
        <taxon>Clostridia</taxon>
        <taxon>Lachnospirales</taxon>
        <taxon>Lachnospiraceae</taxon>
        <taxon>Lacrimispora</taxon>
    </lineage>
</organism>
<dbReference type="PANTHER" id="PTHR46743:SF2">
    <property type="entry name" value="TEICHOIC ACIDS EXPORT ATP-BINDING PROTEIN TAGH"/>
    <property type="match status" value="1"/>
</dbReference>
<evidence type="ECO:0000256" key="1">
    <source>
        <dbReference type="ARBA" id="ARBA00005417"/>
    </source>
</evidence>
<accession>A0ABY7ACW8</accession>
<evidence type="ECO:0000256" key="2">
    <source>
        <dbReference type="ARBA" id="ARBA00022448"/>
    </source>
</evidence>
<evidence type="ECO:0000256" key="4">
    <source>
        <dbReference type="ARBA" id="ARBA00022840"/>
    </source>
</evidence>
<dbReference type="Pfam" id="PF00005">
    <property type="entry name" value="ABC_tran"/>
    <property type="match status" value="1"/>
</dbReference>
<dbReference type="InterPro" id="IPR027417">
    <property type="entry name" value="P-loop_NTPase"/>
</dbReference>
<evidence type="ECO:0000313" key="7">
    <source>
        <dbReference type="Proteomes" id="UP001163115"/>
    </source>
</evidence>
<feature type="domain" description="ABC transporter" evidence="5">
    <location>
        <begin position="25"/>
        <end position="245"/>
    </location>
</feature>
<reference evidence="6" key="1">
    <citation type="submission" date="2022-11" db="EMBL/GenBank/DDBJ databases">
        <title>Lacrimispora xylanolytica sy1, complete genome.</title>
        <authorList>
            <person name="Choi S."/>
        </authorList>
    </citation>
    <scope>NUCLEOTIDE SEQUENCE</scope>
    <source>
        <strain evidence="6">Sy1</strain>
    </source>
</reference>
<dbReference type="Proteomes" id="UP001163115">
    <property type="component" value="Chromosome"/>
</dbReference>
<dbReference type="InterPro" id="IPR003593">
    <property type="entry name" value="AAA+_ATPase"/>
</dbReference>
<keyword evidence="4 6" id="KW-0067">ATP-binding</keyword>
<dbReference type="PANTHER" id="PTHR46743">
    <property type="entry name" value="TEICHOIC ACIDS EXPORT ATP-BINDING PROTEIN TAGH"/>
    <property type="match status" value="1"/>
</dbReference>
<dbReference type="InterPro" id="IPR050683">
    <property type="entry name" value="Bact_Polysacc_Export_ATP-bd"/>
</dbReference>
<evidence type="ECO:0000259" key="5">
    <source>
        <dbReference type="PROSITE" id="PS50893"/>
    </source>
</evidence>
<dbReference type="GO" id="GO:0005524">
    <property type="term" value="F:ATP binding"/>
    <property type="evidence" value="ECO:0007669"/>
    <property type="project" value="UniProtKB-KW"/>
</dbReference>
<evidence type="ECO:0000256" key="3">
    <source>
        <dbReference type="ARBA" id="ARBA00022741"/>
    </source>
</evidence>
<proteinExistence type="inferred from homology"/>
<protein>
    <submittedName>
        <fullName evidence="6">ABC transporter ATP-binding protein</fullName>
    </submittedName>
</protein>
<keyword evidence="3" id="KW-0547">Nucleotide-binding</keyword>
<dbReference type="PROSITE" id="PS50893">
    <property type="entry name" value="ABC_TRANSPORTER_2"/>
    <property type="match status" value="1"/>
</dbReference>
<name>A0ABY7ACW8_9FIRM</name>
<gene>
    <name evidence="6" type="ORF">OW255_03210</name>
</gene>
<dbReference type="InterPro" id="IPR015860">
    <property type="entry name" value="ABC_transpr_TagH-like"/>
</dbReference>
<sequence>MEYSIEVTNVTKVYKLYNKPIDRLLELINPFKKSYCRDFYATENISFSIPKGECWAILGKNGSGKSTLLKMITGVLKQTEGEIKVDGKLAALLELGAGFNMEYTGIENIDLSMAIYDYDKIAADEKKEKIIEFADIGNFINQPVKTYSSGMFARLAFAVAINVDPDILIIDEALSVGDIFFQQKCNIYMKEKMEGTTRILVSHDMNAVTAMANKVIVMENGKIIFIGNTLDGIEMYTKIMHSEVFAVTNKDEDIKDSSSALDEINIEEEHLGGAKEFIIRSYKFLVNGESYKGFIEAGDKLSLSFNIYASRPSKNLIFGYLCNDKFGNSIIGENTITSIKTPIEISSTGDYKCQMELIWPEVKPQHYFITLGIGEGHHEFQHTIQCWLQNVINIEAISPRKTIHALINNPITSFDIKKI</sequence>
<dbReference type="CDD" id="cd10147">
    <property type="entry name" value="Wzt_C-like"/>
    <property type="match status" value="1"/>
</dbReference>
<dbReference type="Gene3D" id="2.70.50.60">
    <property type="entry name" value="abc- transporter (atp binding component) like domain"/>
    <property type="match status" value="1"/>
</dbReference>
<dbReference type="CDD" id="cd03220">
    <property type="entry name" value="ABC_KpsT_Wzt"/>
    <property type="match status" value="1"/>
</dbReference>
<keyword evidence="2" id="KW-0813">Transport</keyword>
<dbReference type="EMBL" id="CP113524">
    <property type="protein sequence ID" value="WAJ24549.1"/>
    <property type="molecule type" value="Genomic_DNA"/>
</dbReference>
<dbReference type="SMART" id="SM00382">
    <property type="entry name" value="AAA"/>
    <property type="match status" value="1"/>
</dbReference>
<comment type="similarity">
    <text evidence="1">Belongs to the ABC transporter superfamily.</text>
</comment>
<dbReference type="InterPro" id="IPR017871">
    <property type="entry name" value="ABC_transporter-like_CS"/>
</dbReference>
<dbReference type="InterPro" id="IPR003439">
    <property type="entry name" value="ABC_transporter-like_ATP-bd"/>
</dbReference>
<dbReference type="PROSITE" id="PS00211">
    <property type="entry name" value="ABC_TRANSPORTER_1"/>
    <property type="match status" value="1"/>
</dbReference>
<dbReference type="SUPFAM" id="SSF52540">
    <property type="entry name" value="P-loop containing nucleoside triphosphate hydrolases"/>
    <property type="match status" value="1"/>
</dbReference>